<dbReference type="PANTHER" id="PTHR48451:SF1">
    <property type="entry name" value="DUF4218 DOMAIN-CONTAINING PROTEIN"/>
    <property type="match status" value="1"/>
</dbReference>
<feature type="domain" description="DUF4218" evidence="2">
    <location>
        <begin position="319"/>
        <end position="370"/>
    </location>
</feature>
<dbReference type="Proteomes" id="UP000634136">
    <property type="component" value="Unassembled WGS sequence"/>
</dbReference>
<protein>
    <recommendedName>
        <fullName evidence="5">Retrotransposon gag domain-containing protein</fullName>
    </recommendedName>
</protein>
<accession>A0A834WZR4</accession>
<evidence type="ECO:0000259" key="1">
    <source>
        <dbReference type="Pfam" id="PF03732"/>
    </source>
</evidence>
<sequence>MKMEKIFEILEVIDYEKAILATFTFTDEAEHWWRNTKGVLKVRNVQLTWESFLAKFYEKYFPRHIQDEKETEFINLKQEDGDMSVDTYVAKFIQLSRYSSYLKKCDDEPWKTEKLERGFKPEIRDRMATLQIRVFYKPREEESSIENNKINGRGAWNKKGASHSFIPYDCVKRLGLTINVLPYDLSISTPTGKKIVTSDVCLNCIVQFNHCYTTIDLICMAFRDKGAEKYLRKGCQGFLVFFSVEVKVEDGIEEIPIVREFPEVFPTEVCGIRDRLHPVENGNNVLLPPASYALSLEEKLIVCTFVANLKVPDAFSSNISRYLRTLKSYVCNKVRPEGSIAEGYLAEECLTFCSRYLKNILTKFNKPPRNDDGLIPDCKIYVFKNTFQAKGRPEDLIMSHAELHQTRMYVLQNCEEVSPYMQKFKDNQALTSNETNYSDFPNWFQARVHKKSTDELISLAC</sequence>
<evidence type="ECO:0000259" key="2">
    <source>
        <dbReference type="Pfam" id="PF13960"/>
    </source>
</evidence>
<organism evidence="3 4">
    <name type="scientific">Senna tora</name>
    <dbReference type="NCBI Taxonomy" id="362788"/>
    <lineage>
        <taxon>Eukaryota</taxon>
        <taxon>Viridiplantae</taxon>
        <taxon>Streptophyta</taxon>
        <taxon>Embryophyta</taxon>
        <taxon>Tracheophyta</taxon>
        <taxon>Spermatophyta</taxon>
        <taxon>Magnoliopsida</taxon>
        <taxon>eudicotyledons</taxon>
        <taxon>Gunneridae</taxon>
        <taxon>Pentapetalae</taxon>
        <taxon>rosids</taxon>
        <taxon>fabids</taxon>
        <taxon>Fabales</taxon>
        <taxon>Fabaceae</taxon>
        <taxon>Caesalpinioideae</taxon>
        <taxon>Cassia clade</taxon>
        <taxon>Senna</taxon>
    </lineage>
</organism>
<dbReference type="OrthoDB" id="1749844at2759"/>
<gene>
    <name evidence="3" type="ORF">G2W53_010367</name>
</gene>
<dbReference type="PANTHER" id="PTHR48451">
    <property type="entry name" value="DUF4218 DOMAIN-CONTAINING PROTEIN"/>
    <property type="match status" value="1"/>
</dbReference>
<dbReference type="AlphaFoldDB" id="A0A834WZR4"/>
<dbReference type="CDD" id="cd00303">
    <property type="entry name" value="retropepsin_like"/>
    <property type="match status" value="1"/>
</dbReference>
<dbReference type="InterPro" id="IPR005162">
    <property type="entry name" value="Retrotrans_gag_dom"/>
</dbReference>
<evidence type="ECO:0000313" key="3">
    <source>
        <dbReference type="EMBL" id="KAF7835508.1"/>
    </source>
</evidence>
<dbReference type="Pfam" id="PF08284">
    <property type="entry name" value="RVP_2"/>
    <property type="match status" value="1"/>
</dbReference>
<dbReference type="InterPro" id="IPR025452">
    <property type="entry name" value="DUF4218"/>
</dbReference>
<dbReference type="Pfam" id="PF03732">
    <property type="entry name" value="Retrotrans_gag"/>
    <property type="match status" value="1"/>
</dbReference>
<feature type="domain" description="Retrotransposon gag" evidence="1">
    <location>
        <begin position="20"/>
        <end position="100"/>
    </location>
</feature>
<evidence type="ECO:0008006" key="5">
    <source>
        <dbReference type="Google" id="ProtNLM"/>
    </source>
</evidence>
<name>A0A834WZR4_9FABA</name>
<proteinExistence type="predicted"/>
<evidence type="ECO:0000313" key="4">
    <source>
        <dbReference type="Proteomes" id="UP000634136"/>
    </source>
</evidence>
<dbReference type="EMBL" id="JAAIUW010000004">
    <property type="protein sequence ID" value="KAF7835508.1"/>
    <property type="molecule type" value="Genomic_DNA"/>
</dbReference>
<comment type="caution">
    <text evidence="3">The sequence shown here is derived from an EMBL/GenBank/DDBJ whole genome shotgun (WGS) entry which is preliminary data.</text>
</comment>
<keyword evidence="4" id="KW-1185">Reference proteome</keyword>
<dbReference type="Pfam" id="PF13960">
    <property type="entry name" value="DUF4218"/>
    <property type="match status" value="1"/>
</dbReference>
<reference evidence="3" key="1">
    <citation type="submission" date="2020-09" db="EMBL/GenBank/DDBJ databases">
        <title>Genome-Enabled Discovery of Anthraquinone Biosynthesis in Senna tora.</title>
        <authorList>
            <person name="Kang S.-H."/>
            <person name="Pandey R.P."/>
            <person name="Lee C.-M."/>
            <person name="Sim J.-S."/>
            <person name="Jeong J.-T."/>
            <person name="Choi B.-S."/>
            <person name="Jung M."/>
            <person name="Ginzburg D."/>
            <person name="Zhao K."/>
            <person name="Won S.Y."/>
            <person name="Oh T.-J."/>
            <person name="Yu Y."/>
            <person name="Kim N.-H."/>
            <person name="Lee O.R."/>
            <person name="Lee T.-H."/>
            <person name="Bashyal P."/>
            <person name="Kim T.-S."/>
            <person name="Lee W.-H."/>
            <person name="Kawkins C."/>
            <person name="Kim C.-K."/>
            <person name="Kim J.S."/>
            <person name="Ahn B.O."/>
            <person name="Rhee S.Y."/>
            <person name="Sohng J.K."/>
        </authorList>
    </citation>
    <scope>NUCLEOTIDE SEQUENCE</scope>
    <source>
        <tissue evidence="3">Leaf</tissue>
    </source>
</reference>